<dbReference type="PANTHER" id="PTHR35869:SF1">
    <property type="entry name" value="OUTER-MEMBRANE LIPOPROTEIN CARRIER PROTEIN"/>
    <property type="match status" value="1"/>
</dbReference>
<dbReference type="OrthoDB" id="9787361at2"/>
<comment type="subcellular location">
    <subcellularLocation>
        <location evidence="1 10">Periplasm</location>
    </subcellularLocation>
</comment>
<dbReference type="SUPFAM" id="SSF89392">
    <property type="entry name" value="Prokaryotic lipoproteins and lipoprotein localization factors"/>
    <property type="match status" value="1"/>
</dbReference>
<dbReference type="Gene3D" id="2.50.20.10">
    <property type="entry name" value="Lipoprotein localisation LolA/LolB/LppX"/>
    <property type="match status" value="1"/>
</dbReference>
<dbReference type="CDD" id="cd16325">
    <property type="entry name" value="LolA"/>
    <property type="match status" value="1"/>
</dbReference>
<name>A0A4R2KWA7_9GAMM</name>
<dbReference type="GO" id="GO:0042953">
    <property type="term" value="P:lipoprotein transport"/>
    <property type="evidence" value="ECO:0007669"/>
    <property type="project" value="InterPro"/>
</dbReference>
<feature type="chain" id="PRO_5021053892" description="Outer-membrane lipoprotein carrier protein" evidence="10">
    <location>
        <begin position="34"/>
        <end position="222"/>
    </location>
</feature>
<evidence type="ECO:0000256" key="5">
    <source>
        <dbReference type="ARBA" id="ARBA00022448"/>
    </source>
</evidence>
<keyword evidence="12" id="KW-1185">Reference proteome</keyword>
<evidence type="ECO:0000313" key="11">
    <source>
        <dbReference type="EMBL" id="TCO78254.1"/>
    </source>
</evidence>
<keyword evidence="9 10" id="KW-0143">Chaperone</keyword>
<dbReference type="Proteomes" id="UP000294980">
    <property type="component" value="Unassembled WGS sequence"/>
</dbReference>
<evidence type="ECO:0000256" key="1">
    <source>
        <dbReference type="ARBA" id="ARBA00004418"/>
    </source>
</evidence>
<keyword evidence="11" id="KW-0449">Lipoprotein</keyword>
<evidence type="ECO:0000256" key="7">
    <source>
        <dbReference type="ARBA" id="ARBA00022764"/>
    </source>
</evidence>
<dbReference type="InterPro" id="IPR018323">
    <property type="entry name" value="OM_lipoprot_carrier_LolA_Pbac"/>
</dbReference>
<keyword evidence="5 10" id="KW-0813">Transport</keyword>
<dbReference type="GO" id="GO:0044874">
    <property type="term" value="P:lipoprotein localization to outer membrane"/>
    <property type="evidence" value="ECO:0007669"/>
    <property type="project" value="UniProtKB-UniRule"/>
</dbReference>
<keyword evidence="6 10" id="KW-0732">Signal</keyword>
<accession>A0A4R2KWA7</accession>
<gene>
    <name evidence="10" type="primary">lolA</name>
    <name evidence="11" type="ORF">EV688_10167</name>
</gene>
<protein>
    <recommendedName>
        <fullName evidence="4 10">Outer-membrane lipoprotein carrier protein</fullName>
    </recommendedName>
</protein>
<dbReference type="PANTHER" id="PTHR35869">
    <property type="entry name" value="OUTER-MEMBRANE LIPOPROTEIN CARRIER PROTEIN"/>
    <property type="match status" value="1"/>
</dbReference>
<comment type="function">
    <text evidence="10">Participates in the translocation of lipoproteins from the inner membrane to the outer membrane. Only forms a complex with a lipoprotein if the residue after the N-terminal Cys is not an aspartate (The Asp acts as a targeting signal to indicate that the lipoprotein should stay in the inner membrane).</text>
</comment>
<evidence type="ECO:0000256" key="10">
    <source>
        <dbReference type="HAMAP-Rule" id="MF_00240"/>
    </source>
</evidence>
<comment type="caution">
    <text evidence="11">The sequence shown here is derived from an EMBL/GenBank/DDBJ whole genome shotgun (WGS) entry which is preliminary data.</text>
</comment>
<reference evidence="11 12" key="1">
    <citation type="submission" date="2019-03" db="EMBL/GenBank/DDBJ databases">
        <title>Genomic Encyclopedia of Type Strains, Phase IV (KMG-IV): sequencing the most valuable type-strain genomes for metagenomic binning, comparative biology and taxonomic classification.</title>
        <authorList>
            <person name="Goeker M."/>
        </authorList>
    </citation>
    <scope>NUCLEOTIDE SEQUENCE [LARGE SCALE GENOMIC DNA]</scope>
    <source>
        <strain evidence="11 12">DSM 23344</strain>
    </source>
</reference>
<evidence type="ECO:0000313" key="12">
    <source>
        <dbReference type="Proteomes" id="UP000294980"/>
    </source>
</evidence>
<evidence type="ECO:0000256" key="2">
    <source>
        <dbReference type="ARBA" id="ARBA00007615"/>
    </source>
</evidence>
<proteinExistence type="inferred from homology"/>
<dbReference type="GO" id="GO:0042597">
    <property type="term" value="C:periplasmic space"/>
    <property type="evidence" value="ECO:0007669"/>
    <property type="project" value="UniProtKB-SubCell"/>
</dbReference>
<organism evidence="11 12">
    <name type="scientific">Chromatocurvus halotolerans</name>
    <dbReference type="NCBI Taxonomy" id="1132028"/>
    <lineage>
        <taxon>Bacteria</taxon>
        <taxon>Pseudomonadati</taxon>
        <taxon>Pseudomonadota</taxon>
        <taxon>Gammaproteobacteria</taxon>
        <taxon>Cellvibrionales</taxon>
        <taxon>Halieaceae</taxon>
        <taxon>Chromatocurvus</taxon>
    </lineage>
</organism>
<dbReference type="InterPro" id="IPR004564">
    <property type="entry name" value="OM_lipoprot_carrier_LolA-like"/>
</dbReference>
<keyword evidence="8 10" id="KW-0653">Protein transport</keyword>
<comment type="subunit">
    <text evidence="3 10">Monomer.</text>
</comment>
<keyword evidence="7 10" id="KW-0574">Periplasm</keyword>
<dbReference type="EMBL" id="SLWX01000001">
    <property type="protein sequence ID" value="TCO78254.1"/>
    <property type="molecule type" value="Genomic_DNA"/>
</dbReference>
<evidence type="ECO:0000256" key="8">
    <source>
        <dbReference type="ARBA" id="ARBA00022927"/>
    </source>
</evidence>
<dbReference type="InterPro" id="IPR029046">
    <property type="entry name" value="LolA/LolB/LppX"/>
</dbReference>
<dbReference type="AlphaFoldDB" id="A0A4R2KWA7"/>
<sequence length="222" mass="24269" precursor="true">MNTINAARRMGRRWLCPLLLVIALPLVTSVASASGESPQQTSAVQSLGDALAAIDYLSGRFRQTTYPQEGGRATTASGEFRLQAPGRFLWRIEAPDNQLVVTEGTYLWHYDEDLETATRRPVSATASAPLQVLAGDRDSLSRDFTVSRRGEHAYTLLPTAPDAGFQSLELDFEEGLPAALAIVDNLSQRIEIRLEALSTEAFDSDIFNFSPPDGVDVFIHDA</sequence>
<feature type="signal peptide" evidence="10">
    <location>
        <begin position="1"/>
        <end position="33"/>
    </location>
</feature>
<dbReference type="NCBIfam" id="TIGR00547">
    <property type="entry name" value="lolA"/>
    <property type="match status" value="1"/>
</dbReference>
<evidence type="ECO:0000256" key="9">
    <source>
        <dbReference type="ARBA" id="ARBA00023186"/>
    </source>
</evidence>
<evidence type="ECO:0000256" key="6">
    <source>
        <dbReference type="ARBA" id="ARBA00022729"/>
    </source>
</evidence>
<dbReference type="RefSeq" id="WP_117316257.1">
    <property type="nucleotide sequence ID" value="NZ_QQSW01000006.1"/>
</dbReference>
<dbReference type="HAMAP" id="MF_00240">
    <property type="entry name" value="LolA"/>
    <property type="match status" value="1"/>
</dbReference>
<comment type="similarity">
    <text evidence="2 10">Belongs to the LolA family.</text>
</comment>
<evidence type="ECO:0000256" key="4">
    <source>
        <dbReference type="ARBA" id="ARBA00014035"/>
    </source>
</evidence>
<evidence type="ECO:0000256" key="3">
    <source>
        <dbReference type="ARBA" id="ARBA00011245"/>
    </source>
</evidence>
<dbReference type="Pfam" id="PF03548">
    <property type="entry name" value="LolA"/>
    <property type="match status" value="1"/>
</dbReference>